<feature type="non-terminal residue" evidence="2">
    <location>
        <position position="49"/>
    </location>
</feature>
<proteinExistence type="predicted"/>
<dbReference type="EMBL" id="CADCUW010000626">
    <property type="protein sequence ID" value="CAA9453000.1"/>
    <property type="molecule type" value="Genomic_DNA"/>
</dbReference>
<organism evidence="2">
    <name type="scientific">uncultured Rubrobacteraceae bacterium</name>
    <dbReference type="NCBI Taxonomy" id="349277"/>
    <lineage>
        <taxon>Bacteria</taxon>
        <taxon>Bacillati</taxon>
        <taxon>Actinomycetota</taxon>
        <taxon>Rubrobacteria</taxon>
        <taxon>Rubrobacterales</taxon>
        <taxon>Rubrobacteraceae</taxon>
        <taxon>environmental samples</taxon>
    </lineage>
</organism>
<feature type="compositionally biased region" description="Low complexity" evidence="1">
    <location>
        <begin position="40"/>
        <end position="49"/>
    </location>
</feature>
<feature type="compositionally biased region" description="Basic and acidic residues" evidence="1">
    <location>
        <begin position="11"/>
        <end position="36"/>
    </location>
</feature>
<feature type="non-terminal residue" evidence="2">
    <location>
        <position position="1"/>
    </location>
</feature>
<protein>
    <submittedName>
        <fullName evidence="2">Two-component transcriptional response regulator, LuxR family</fullName>
    </submittedName>
</protein>
<gene>
    <name evidence="2" type="ORF">AVDCRST_MAG01-01-4808</name>
</gene>
<dbReference type="AlphaFoldDB" id="A0A6J4QRQ2"/>
<feature type="region of interest" description="Disordered" evidence="1">
    <location>
        <begin position="1"/>
        <end position="49"/>
    </location>
</feature>
<reference evidence="2" key="1">
    <citation type="submission" date="2020-02" db="EMBL/GenBank/DDBJ databases">
        <authorList>
            <person name="Meier V. D."/>
        </authorList>
    </citation>
    <scope>NUCLEOTIDE SEQUENCE</scope>
    <source>
        <strain evidence="2">AVDCRST_MAG01</strain>
    </source>
</reference>
<name>A0A6J4QRQ2_9ACTN</name>
<sequence>EQRPDSGPPLRKREDGQEPRLEHPRQAPPRRPDPGRRLRLAPGRRQARL</sequence>
<evidence type="ECO:0000313" key="2">
    <source>
        <dbReference type="EMBL" id="CAA9453000.1"/>
    </source>
</evidence>
<accession>A0A6J4QRQ2</accession>
<evidence type="ECO:0000256" key="1">
    <source>
        <dbReference type="SAM" id="MobiDB-lite"/>
    </source>
</evidence>